<gene>
    <name evidence="2" type="ORF">C1J00_08780</name>
</gene>
<dbReference type="RefSeq" id="WP_102908470.1">
    <property type="nucleotide sequence ID" value="NZ_POUC01000043.1"/>
</dbReference>
<sequence length="52" mass="5529">MYVSRPDGSAHVFNAVNTKHGVVFLDGQSGTLAILEKNVSSIGHIPYRNGSS</sequence>
<organism evidence="2 3">
    <name type="scientific">Streptomyces cahuitamycinicus</name>
    <dbReference type="NCBI Taxonomy" id="2070367"/>
    <lineage>
        <taxon>Bacteria</taxon>
        <taxon>Bacillati</taxon>
        <taxon>Actinomycetota</taxon>
        <taxon>Actinomycetes</taxon>
        <taxon>Kitasatosporales</taxon>
        <taxon>Streptomycetaceae</taxon>
        <taxon>Streptomyces</taxon>
    </lineage>
</organism>
<keyword evidence="3" id="KW-1185">Reference proteome</keyword>
<dbReference type="EMBL" id="POUC01000043">
    <property type="protein sequence ID" value="PNG22558.1"/>
    <property type="molecule type" value="Genomic_DNA"/>
</dbReference>
<comment type="caution">
    <text evidence="2">The sequence shown here is derived from an EMBL/GenBank/DDBJ whole genome shotgun (WGS) entry which is preliminary data.</text>
</comment>
<evidence type="ECO:0000313" key="2">
    <source>
        <dbReference type="EMBL" id="PNG22558.1"/>
    </source>
</evidence>
<dbReference type="Proteomes" id="UP000235943">
    <property type="component" value="Unassembled WGS sequence"/>
</dbReference>
<name>A0A2N8TU86_9ACTN</name>
<dbReference type="InterPro" id="IPR028908">
    <property type="entry name" value="Tox-PL_dom"/>
</dbReference>
<dbReference type="OrthoDB" id="5194739at2"/>
<evidence type="ECO:0000313" key="3">
    <source>
        <dbReference type="Proteomes" id="UP000235943"/>
    </source>
</evidence>
<protein>
    <recommendedName>
        <fullName evidence="1">Tox-PL domain-containing protein</fullName>
    </recommendedName>
</protein>
<accession>A0A2N8TU86</accession>
<dbReference type="AlphaFoldDB" id="A0A2N8TU86"/>
<evidence type="ECO:0000259" key="1">
    <source>
        <dbReference type="Pfam" id="PF15644"/>
    </source>
</evidence>
<reference evidence="2 3" key="1">
    <citation type="submission" date="2018-01" db="EMBL/GenBank/DDBJ databases">
        <title>Draft genome sequence of Streptomyces sp. 13K301.</title>
        <authorList>
            <person name="Sahin N."/>
            <person name="Saygin H."/>
            <person name="Ay H."/>
        </authorList>
    </citation>
    <scope>NUCLEOTIDE SEQUENCE [LARGE SCALE GENOMIC DNA]</scope>
    <source>
        <strain evidence="2 3">13K301</strain>
    </source>
</reference>
<dbReference type="Pfam" id="PF15644">
    <property type="entry name" value="Gln_amidase"/>
    <property type="match status" value="1"/>
</dbReference>
<proteinExistence type="predicted"/>
<feature type="domain" description="Tox-PL" evidence="1">
    <location>
        <begin position="3"/>
        <end position="31"/>
    </location>
</feature>